<protein>
    <recommendedName>
        <fullName evidence="2">histidine kinase</fullName>
        <ecNumber evidence="2">2.7.13.3</ecNumber>
    </recommendedName>
</protein>
<keyword evidence="18" id="KW-1185">Reference proteome</keyword>
<keyword evidence="13" id="KW-0157">Chromophore</keyword>
<gene>
    <name evidence="17" type="ORF">IRL76_10430</name>
</gene>
<dbReference type="Pfam" id="PF07536">
    <property type="entry name" value="HWE_HK"/>
    <property type="match status" value="1"/>
</dbReference>
<name>A0A7S8F352_9SPHN</name>
<keyword evidence="12" id="KW-0067">ATP-binding</keyword>
<dbReference type="GO" id="GO:0004673">
    <property type="term" value="F:protein histidine kinase activity"/>
    <property type="evidence" value="ECO:0007669"/>
    <property type="project" value="UniProtKB-EC"/>
</dbReference>
<keyword evidence="15" id="KW-0675">Receptor</keyword>
<evidence type="ECO:0000256" key="12">
    <source>
        <dbReference type="ARBA" id="ARBA00022840"/>
    </source>
</evidence>
<dbReference type="InterPro" id="IPR000014">
    <property type="entry name" value="PAS"/>
</dbReference>
<evidence type="ECO:0000256" key="10">
    <source>
        <dbReference type="ARBA" id="ARBA00022741"/>
    </source>
</evidence>
<dbReference type="AlphaFoldDB" id="A0A7S8F352"/>
<dbReference type="Pfam" id="PF08448">
    <property type="entry name" value="PAS_4"/>
    <property type="match status" value="1"/>
</dbReference>
<dbReference type="RefSeq" id="WP_200981280.1">
    <property type="nucleotide sequence ID" value="NZ_CP064654.1"/>
</dbReference>
<accession>A0A7S8F352</accession>
<dbReference type="EMBL" id="CP064654">
    <property type="protein sequence ID" value="QPC98273.1"/>
    <property type="molecule type" value="Genomic_DNA"/>
</dbReference>
<evidence type="ECO:0000259" key="16">
    <source>
        <dbReference type="PROSITE" id="PS50113"/>
    </source>
</evidence>
<dbReference type="EC" id="2.7.13.3" evidence="2"/>
<evidence type="ECO:0000256" key="2">
    <source>
        <dbReference type="ARBA" id="ARBA00012438"/>
    </source>
</evidence>
<keyword evidence="3" id="KW-0600">Photoreceptor protein</keyword>
<dbReference type="InterPro" id="IPR000700">
    <property type="entry name" value="PAS-assoc_C"/>
</dbReference>
<keyword evidence="8" id="KW-0808">Transferase</keyword>
<evidence type="ECO:0000256" key="9">
    <source>
        <dbReference type="ARBA" id="ARBA00022737"/>
    </source>
</evidence>
<dbReference type="InterPro" id="IPR011102">
    <property type="entry name" value="Sig_transdc_His_kinase_HWE"/>
</dbReference>
<reference evidence="17 18" key="1">
    <citation type="submission" date="2020-11" db="EMBL/GenBank/DDBJ databases">
        <title>The genome sequence of Erythrobacter sp. 6D36.</title>
        <authorList>
            <person name="Liu Y."/>
        </authorList>
    </citation>
    <scope>NUCLEOTIDE SEQUENCE [LARGE SCALE GENOMIC DNA]</scope>
    <source>
        <strain evidence="17 18">6D36</strain>
    </source>
</reference>
<evidence type="ECO:0000313" key="18">
    <source>
        <dbReference type="Proteomes" id="UP000594459"/>
    </source>
</evidence>
<dbReference type="SUPFAM" id="SSF55785">
    <property type="entry name" value="PYP-like sensor domain (PAS domain)"/>
    <property type="match status" value="1"/>
</dbReference>
<dbReference type="SMART" id="SM00911">
    <property type="entry name" value="HWE_HK"/>
    <property type="match status" value="1"/>
</dbReference>
<evidence type="ECO:0000256" key="15">
    <source>
        <dbReference type="ARBA" id="ARBA00023170"/>
    </source>
</evidence>
<dbReference type="InterPro" id="IPR035965">
    <property type="entry name" value="PAS-like_dom_sf"/>
</dbReference>
<dbReference type="PANTHER" id="PTHR41523">
    <property type="entry name" value="TWO-COMPONENT SYSTEM SENSOR PROTEIN"/>
    <property type="match status" value="1"/>
</dbReference>
<evidence type="ECO:0000256" key="14">
    <source>
        <dbReference type="ARBA" id="ARBA00023026"/>
    </source>
</evidence>
<keyword evidence="11" id="KW-0418">Kinase</keyword>
<keyword evidence="10" id="KW-0547">Nucleotide-binding</keyword>
<keyword evidence="4" id="KW-0597">Phosphoprotein</keyword>
<keyword evidence="5" id="KW-0716">Sensory transduction</keyword>
<keyword evidence="6" id="KW-0285">Flavoprotein</keyword>
<evidence type="ECO:0000256" key="1">
    <source>
        <dbReference type="ARBA" id="ARBA00000085"/>
    </source>
</evidence>
<evidence type="ECO:0000256" key="6">
    <source>
        <dbReference type="ARBA" id="ARBA00022630"/>
    </source>
</evidence>
<dbReference type="SMART" id="SM00091">
    <property type="entry name" value="PAS"/>
    <property type="match status" value="1"/>
</dbReference>
<dbReference type="GO" id="GO:0005524">
    <property type="term" value="F:ATP binding"/>
    <property type="evidence" value="ECO:0007669"/>
    <property type="project" value="UniProtKB-KW"/>
</dbReference>
<proteinExistence type="predicted"/>
<dbReference type="Gene3D" id="3.30.565.10">
    <property type="entry name" value="Histidine kinase-like ATPase, C-terminal domain"/>
    <property type="match status" value="1"/>
</dbReference>
<dbReference type="PROSITE" id="PS50113">
    <property type="entry name" value="PAC"/>
    <property type="match status" value="1"/>
</dbReference>
<organism evidence="17 18">
    <name type="scientific">Qipengyuania soli</name>
    <dbReference type="NCBI Taxonomy" id="2782568"/>
    <lineage>
        <taxon>Bacteria</taxon>
        <taxon>Pseudomonadati</taxon>
        <taxon>Pseudomonadota</taxon>
        <taxon>Alphaproteobacteria</taxon>
        <taxon>Sphingomonadales</taxon>
        <taxon>Erythrobacteraceae</taxon>
        <taxon>Qipengyuania</taxon>
    </lineage>
</organism>
<dbReference type="CDD" id="cd00130">
    <property type="entry name" value="PAS"/>
    <property type="match status" value="1"/>
</dbReference>
<keyword evidence="7" id="KW-0288">FMN</keyword>
<evidence type="ECO:0000256" key="13">
    <source>
        <dbReference type="ARBA" id="ARBA00022991"/>
    </source>
</evidence>
<dbReference type="InterPro" id="IPR036890">
    <property type="entry name" value="HATPase_C_sf"/>
</dbReference>
<evidence type="ECO:0000256" key="11">
    <source>
        <dbReference type="ARBA" id="ARBA00022777"/>
    </source>
</evidence>
<feature type="domain" description="PAC" evidence="16">
    <location>
        <begin position="84"/>
        <end position="138"/>
    </location>
</feature>
<dbReference type="Proteomes" id="UP000594459">
    <property type="component" value="Chromosome"/>
</dbReference>
<dbReference type="NCBIfam" id="TIGR00229">
    <property type="entry name" value="sensory_box"/>
    <property type="match status" value="1"/>
</dbReference>
<evidence type="ECO:0000313" key="17">
    <source>
        <dbReference type="EMBL" id="QPC98273.1"/>
    </source>
</evidence>
<dbReference type="InterPro" id="IPR001610">
    <property type="entry name" value="PAC"/>
</dbReference>
<sequence>MSETFMAQFAQEADDVLGAILDQTADCIKLLSVEGDIEYVNRNGLRALGLSSSDELVGRRWDEIWPVDGRARVIEAVNRAGRGQNDRFEAYCPIAAGQPRWWDVSVSPIMRADGEISHLLATSRDVTEKVQESLNERRMRERAMLAAERSDSIAREMRHRLKNQLAVVGSVAKLLARHSEGPSDLIDRLENKLQALARAQDLLTVHRDRPVTAKLAIEQVLEASGAGNLIEVSTLPDARLGDDAVQQLALILGELQTNSLKYGALGNDSGKITLTGSLGRDILTLHWHEDCGRPVTKPDYQGSGHMLLTRLGSTSGMSAGVNWHGTGPAVDFHVRVMPD</sequence>
<comment type="catalytic activity">
    <reaction evidence="1">
        <text>ATP + protein L-histidine = ADP + protein N-phospho-L-histidine.</text>
        <dbReference type="EC" id="2.7.13.3"/>
    </reaction>
</comment>
<evidence type="ECO:0000256" key="7">
    <source>
        <dbReference type="ARBA" id="ARBA00022643"/>
    </source>
</evidence>
<dbReference type="PANTHER" id="PTHR41523:SF8">
    <property type="entry name" value="ETHYLENE RESPONSE SENSOR PROTEIN"/>
    <property type="match status" value="1"/>
</dbReference>
<dbReference type="InterPro" id="IPR013656">
    <property type="entry name" value="PAS_4"/>
</dbReference>
<keyword evidence="14" id="KW-0843">Virulence</keyword>
<evidence type="ECO:0000256" key="3">
    <source>
        <dbReference type="ARBA" id="ARBA00022543"/>
    </source>
</evidence>
<evidence type="ECO:0000256" key="5">
    <source>
        <dbReference type="ARBA" id="ARBA00022606"/>
    </source>
</evidence>
<dbReference type="GO" id="GO:0009881">
    <property type="term" value="F:photoreceptor activity"/>
    <property type="evidence" value="ECO:0007669"/>
    <property type="project" value="UniProtKB-KW"/>
</dbReference>
<evidence type="ECO:0000256" key="4">
    <source>
        <dbReference type="ARBA" id="ARBA00022553"/>
    </source>
</evidence>
<dbReference type="KEGG" id="qso:IRL76_10430"/>
<dbReference type="SMART" id="SM00086">
    <property type="entry name" value="PAC"/>
    <property type="match status" value="1"/>
</dbReference>
<dbReference type="Gene3D" id="3.30.450.20">
    <property type="entry name" value="PAS domain"/>
    <property type="match status" value="1"/>
</dbReference>
<evidence type="ECO:0000256" key="8">
    <source>
        <dbReference type="ARBA" id="ARBA00022679"/>
    </source>
</evidence>
<keyword evidence="9" id="KW-0677">Repeat</keyword>